<reference evidence="3" key="1">
    <citation type="journal article" date="2019" name="Int. J. Syst. Evol. Microbiol.">
        <title>The Global Catalogue of Microorganisms (GCM) 10K type strain sequencing project: providing services to taxonomists for standard genome sequencing and annotation.</title>
        <authorList>
            <consortium name="The Broad Institute Genomics Platform"/>
            <consortium name="The Broad Institute Genome Sequencing Center for Infectious Disease"/>
            <person name="Wu L."/>
            <person name="Ma J."/>
        </authorList>
    </citation>
    <scope>NUCLEOTIDE SEQUENCE [LARGE SCALE GENOMIC DNA]</scope>
    <source>
        <strain evidence="3">JCM 6886</strain>
    </source>
</reference>
<organism evidence="2 3">
    <name type="scientific">Methylophaga marina</name>
    <dbReference type="NCBI Taxonomy" id="45495"/>
    <lineage>
        <taxon>Bacteria</taxon>
        <taxon>Pseudomonadati</taxon>
        <taxon>Pseudomonadota</taxon>
        <taxon>Gammaproteobacteria</taxon>
        <taxon>Thiotrichales</taxon>
        <taxon>Piscirickettsiaceae</taxon>
        <taxon>Methylophaga</taxon>
    </lineage>
</organism>
<keyword evidence="1" id="KW-0472">Membrane</keyword>
<dbReference type="RefSeq" id="WP_286304964.1">
    <property type="nucleotide sequence ID" value="NZ_AP027741.1"/>
</dbReference>
<proteinExistence type="predicted"/>
<keyword evidence="3" id="KW-1185">Reference proteome</keyword>
<keyword evidence="1" id="KW-0812">Transmembrane</keyword>
<feature type="transmembrane region" description="Helical" evidence="1">
    <location>
        <begin position="59"/>
        <end position="80"/>
    </location>
</feature>
<evidence type="ECO:0000313" key="2">
    <source>
        <dbReference type="EMBL" id="GAA0219375.1"/>
    </source>
</evidence>
<sequence>MNLFYRIGAVLEYRYRSLVFLAVGIIAATLFGQFLGNILSNIQHGDNAMLISMYPALRLLYIALYLFVFFMAFYVSFKVFKKDWDTFHRIY</sequence>
<evidence type="ECO:0000313" key="3">
    <source>
        <dbReference type="Proteomes" id="UP001501476"/>
    </source>
</evidence>
<feature type="transmembrane region" description="Helical" evidence="1">
    <location>
        <begin position="18"/>
        <end position="39"/>
    </location>
</feature>
<keyword evidence="1" id="KW-1133">Transmembrane helix</keyword>
<gene>
    <name evidence="2" type="ORF">GCM10008964_08770</name>
</gene>
<comment type="caution">
    <text evidence="2">The sequence shown here is derived from an EMBL/GenBank/DDBJ whole genome shotgun (WGS) entry which is preliminary data.</text>
</comment>
<evidence type="ECO:0008006" key="4">
    <source>
        <dbReference type="Google" id="ProtNLM"/>
    </source>
</evidence>
<name>A0ABP3CZS5_9GAMM</name>
<dbReference type="Proteomes" id="UP001501476">
    <property type="component" value="Unassembled WGS sequence"/>
</dbReference>
<accession>A0ABP3CZS5</accession>
<dbReference type="EMBL" id="BAAADG010000003">
    <property type="protein sequence ID" value="GAA0219375.1"/>
    <property type="molecule type" value="Genomic_DNA"/>
</dbReference>
<evidence type="ECO:0000256" key="1">
    <source>
        <dbReference type="SAM" id="Phobius"/>
    </source>
</evidence>
<protein>
    <recommendedName>
        <fullName evidence="4">ABC transporter permease</fullName>
    </recommendedName>
</protein>